<comment type="subcellular location">
    <subcellularLocation>
        <location evidence="1">Cell envelope</location>
    </subcellularLocation>
</comment>
<dbReference type="SUPFAM" id="SSF48208">
    <property type="entry name" value="Six-hairpin glycosidases"/>
    <property type="match status" value="1"/>
</dbReference>
<proteinExistence type="predicted"/>
<feature type="region of interest" description="Disordered" evidence="3">
    <location>
        <begin position="108"/>
        <end position="133"/>
    </location>
</feature>
<evidence type="ECO:0000256" key="1">
    <source>
        <dbReference type="ARBA" id="ARBA00004196"/>
    </source>
</evidence>
<dbReference type="EMBL" id="QGQD01000022">
    <property type="protein sequence ID" value="TLD02181.1"/>
    <property type="molecule type" value="Genomic_DNA"/>
</dbReference>
<accession>A0A4U8QAY8</accession>
<dbReference type="Pfam" id="PF09479">
    <property type="entry name" value="Flg_new"/>
    <property type="match status" value="2"/>
</dbReference>
<keyword evidence="6" id="KW-0378">Hydrolase</keyword>
<dbReference type="Gene3D" id="2.60.40.4270">
    <property type="entry name" value="Listeria-Bacteroides repeat domain"/>
    <property type="match status" value="2"/>
</dbReference>
<dbReference type="InterPro" id="IPR013378">
    <property type="entry name" value="InlB-like_B-rpt"/>
</dbReference>
<evidence type="ECO:0000259" key="5">
    <source>
        <dbReference type="PROSITE" id="PS50853"/>
    </source>
</evidence>
<dbReference type="InterPro" id="IPR049053">
    <property type="entry name" value="AFCA-like_C"/>
</dbReference>
<dbReference type="GO" id="GO:0030313">
    <property type="term" value="C:cell envelope"/>
    <property type="evidence" value="ECO:0007669"/>
    <property type="project" value="UniProtKB-SubCell"/>
</dbReference>
<dbReference type="SUPFAM" id="SSF49373">
    <property type="entry name" value="Invasin/intimin cell-adhesion fragments"/>
    <property type="match status" value="6"/>
</dbReference>
<dbReference type="Pfam" id="PF22124">
    <property type="entry name" value="Glyco_hydro_95_cat"/>
    <property type="match status" value="1"/>
</dbReference>
<evidence type="ECO:0000256" key="2">
    <source>
        <dbReference type="ARBA" id="ARBA00023295"/>
    </source>
</evidence>
<sequence length="2112" mass="229075" precursor="true">MKLKKMIAGILSTCMVATSLVVPGDVLNVQAAESKAETKAAGQENPLRLWYNKPASKGNLIPGRTGGFGTTAEDDRWQQLTLPIGNSYMGANVYGEIGKEHLTFNQKTLWNGGPSTKRPDYNGGNKQTASNGAKMSDVFKSVGQLFLEGKNDEASNLCNQLTGESDGYGAYQSWGDIYLDFKGVTDSTAVQNYQRDLDLTKAIANVDYTLEGTNFHREYFISYADNVLAMKLTADGSKKLEFDVSFPVDNAENVANNGLGKSVTYKAEGNTLVTAGQMQDNQLKMNSMLKVVTEGQVNPGSDNQSLHVSDASSVVIYVSADTDYKDSYPKYRTGESDEELAASVKATVEKAAGKNYDQVKADHIADYTNIFDRVDLDLGQGVSSKPTDELLAAYKANTATPEERSQLEVILYQYGRFMTIESSREGDLPANLQGVWQNRVGDANRVPWGSDYHMNVNLQMNYWPTYSANMAECAKPLIEYVDGLREPGRVTAKDYFGIESTEENPENGFTAHTQNTPFGWTCPGWAFSWGWSPAAVPWILQNCWEYYEYTGDVEYMRDKLYPMLKEEAKLYDQILTDSGVKITKPNGEKSTRLVSVPTYSPEHGPRTLGNAYEQELIWQLYEDAIIGAKILGEDEALIQKWQDTQDRLAPIEIGESGQIKEWYDETTLGSIGERGHRHMSHLLGLFPGDLISVDNDQYMDAAIVSLKDRGMKSTGWGMGQRINSWARTGQGNSAYDLVKTLFNDGINPNLFDSHAPFQIDGNFGYTSGVNEMLMQSNMGYINVLPALPDAWSSGSVKGIVARGNFETDINWEDGKATSVKILSKNGGDCAVQYTGISQANVVDSKGKQVEFTKLSRDRIQFVSTQGETYTITNFPELAKGPENLEAVYTGASGVELTWDKAASETATYNVYRKEDGSYEKVAEGLTKANYTDKTAVKDITKVRYKITSVENGVESLYSETVSALDITVRGMVDDSDSRIEYSSRWTIYKDAAHYGGGIHFVETSSADDTISFVFSGKGIRVYATKNATWGIMDVYIDGVKADSIDFYDPTPQGLKQQMVYEKAGLEDTKHTIKLVGTGTRNPASTGTKLEFDAFQVLGDQHTITFESNKEGEGNLPESITEYEGSAITLPECGITIDGMTFAGWSDGETTYAAGSKYRIEKSDVTLTALWEETSNKIASNKMTAVADSQQSDTPGASDGPASNAVDGNESTIWHTAYTHEPMPDIENGVNNTFTITLDKLYQINKLEYVTRSQENGRILGYDLYYSTTEDGDDFQKIEGGSGEWANNVNKKIAKFTPVSAKRIQIRATKTAGTPANDFISAAEFYLYETGQTVTDPTAVTGVKLTPNEVTLVEETTATLTAAVIPSNATNKNVTWSSSDEEVATVVNGVVNALKPGNATITVTTADGNKTAQCAVTVTEKVVIPVSSITVSPKDATVKTGASVTLTGEIQPENASNQNMIWTSDNEGVATVAGGVVTGVAEGTATITVTSAENDTIRDTATITVENGEPEIVEVESVSVEPAELSLIEEGTKKLTHTITPSNATNQNVSWSSDNEAVATVSQAGVVTATKEGTANITVTTESNNKTAICKVTVSRKDIAVTGVTLLPEALQMKLKETATLTAAVQPANATNQNVSWTSNNEAVATVDGGIVTAVADGKATITVTTEEGGFTATCEVTVKSEPEPEIIKVTGVTLDKQAINIEVGKTAVIKESVQPENATNKNVTWDSNNKTVASVDKGKITALKEGIAEIIVTTADGNKTATCTVNVIPKQIPVESIKINPSSAAMQTGTKATLRVGYTPENATNKAVVWATDNEAVASVSNEGVVTAKAAGTANITATTVDGQKSSSCTVIVTEAPKPTPDPEAKEYTVIFDTDGGYVLPAEIKVQEGKPYGNLPTPKKGSYKFLGWYLGNTQVKSTDICKGDVTLKAKWKLMEPGRVTGVKASKQTTNSIKISWKKETGAKSYIVSRYNYSKKKWEKIATTKKTSYVDKKKKAATKYKYRVTAVNSAGSGSASKSMITATQPLKPTIALKQSGKKVKLSWNKFKADKIEIFMKTGNGKYKKISTKPGKNTAYTKAGLKKGTKYRFRIRGYMERGEKVYGAYSASKRITIK</sequence>
<dbReference type="InterPro" id="IPR008928">
    <property type="entry name" value="6-hairpin_glycosidase_sf"/>
</dbReference>
<dbReference type="PROSITE" id="PS50022">
    <property type="entry name" value="FA58C_3"/>
    <property type="match status" value="1"/>
</dbReference>
<dbReference type="GO" id="GO:0005975">
    <property type="term" value="P:carbohydrate metabolic process"/>
    <property type="evidence" value="ECO:0007669"/>
    <property type="project" value="InterPro"/>
</dbReference>
<dbReference type="InterPro" id="IPR013783">
    <property type="entry name" value="Ig-like_fold"/>
</dbReference>
<dbReference type="PANTHER" id="PTHR31084:SF19">
    <property type="entry name" value="GLYCOSYL HYDROLASE FAMILY 95 N-TERMINAL DOMAIN-CONTAINING PROTEIN"/>
    <property type="match status" value="1"/>
</dbReference>
<dbReference type="EC" id="3.2.1.169" evidence="6"/>
<dbReference type="InterPro" id="IPR008979">
    <property type="entry name" value="Galactose-bd-like_sf"/>
</dbReference>
<dbReference type="RefSeq" id="WP_138001903.1">
    <property type="nucleotide sequence ID" value="NZ_QGQD01000022.1"/>
</dbReference>
<dbReference type="InterPro" id="IPR008964">
    <property type="entry name" value="Invasin/intimin_cell_adhesion"/>
</dbReference>
<dbReference type="InterPro" id="IPR003343">
    <property type="entry name" value="Big_2"/>
</dbReference>
<dbReference type="Pfam" id="PF21307">
    <property type="entry name" value="Glyco_hydro_95_C"/>
    <property type="match status" value="1"/>
</dbReference>
<dbReference type="Pfam" id="PF14498">
    <property type="entry name" value="Glyco_hyd_65N_2"/>
    <property type="match status" value="1"/>
</dbReference>
<dbReference type="SMART" id="SM00635">
    <property type="entry name" value="BID_2"/>
    <property type="match status" value="6"/>
</dbReference>
<dbReference type="PANTHER" id="PTHR31084">
    <property type="entry name" value="ALPHA-L-FUCOSIDASE 2"/>
    <property type="match status" value="1"/>
</dbReference>
<dbReference type="GO" id="GO:0004560">
    <property type="term" value="F:alpha-L-fucosidase activity"/>
    <property type="evidence" value="ECO:0007669"/>
    <property type="project" value="TreeGrafter"/>
</dbReference>
<dbReference type="GO" id="GO:0102571">
    <property type="term" value="F:[protein]-3-O-(N-acetyl-D-glucosaminyl)-L-serine/L-threonine O-N-acetyl-alpha-D-glucosaminase activity"/>
    <property type="evidence" value="ECO:0007669"/>
    <property type="project" value="UniProtKB-EC"/>
</dbReference>
<dbReference type="SMART" id="SM00060">
    <property type="entry name" value="FN3"/>
    <property type="match status" value="3"/>
</dbReference>
<feature type="compositionally biased region" description="Polar residues" evidence="3">
    <location>
        <begin position="124"/>
        <end position="133"/>
    </location>
</feature>
<gene>
    <name evidence="6" type="primary">nagJ_1</name>
    <name evidence="6" type="ORF">DSM106044_00987</name>
</gene>
<dbReference type="Pfam" id="PF00041">
    <property type="entry name" value="fn3"/>
    <property type="match status" value="1"/>
</dbReference>
<feature type="domain" description="F5/8 type C" evidence="4">
    <location>
        <begin position="1164"/>
        <end position="1329"/>
    </location>
</feature>
<keyword evidence="2 6" id="KW-0326">Glycosidase</keyword>
<name>A0A4U8QAY8_9FIRM</name>
<organism evidence="6 7">
    <name type="scientific">Robinsoniella peoriensis</name>
    <dbReference type="NCBI Taxonomy" id="180332"/>
    <lineage>
        <taxon>Bacteria</taxon>
        <taxon>Bacillati</taxon>
        <taxon>Bacillota</taxon>
        <taxon>Clostridia</taxon>
        <taxon>Lachnospirales</taxon>
        <taxon>Lachnospiraceae</taxon>
        <taxon>Robinsoniella</taxon>
    </lineage>
</organism>
<protein>
    <submittedName>
        <fullName evidence="6">O-GlcNAcase NagJ</fullName>
        <ecNumber evidence="6">3.2.1.169</ecNumber>
    </submittedName>
</protein>
<keyword evidence="7" id="KW-1185">Reference proteome</keyword>
<dbReference type="SUPFAM" id="SSF49785">
    <property type="entry name" value="Galactose-binding domain-like"/>
    <property type="match status" value="1"/>
</dbReference>
<dbReference type="Pfam" id="PF02368">
    <property type="entry name" value="Big_2"/>
    <property type="match status" value="6"/>
</dbReference>
<dbReference type="Gene3D" id="2.60.40.10">
    <property type="entry name" value="Immunoglobulins"/>
    <property type="match status" value="3"/>
</dbReference>
<dbReference type="InterPro" id="IPR054363">
    <property type="entry name" value="GH95_cat"/>
</dbReference>
<dbReference type="PROSITE" id="PS50853">
    <property type="entry name" value="FN3"/>
    <property type="match status" value="1"/>
</dbReference>
<dbReference type="Pfam" id="PF00754">
    <property type="entry name" value="F5_F8_type_C"/>
    <property type="match status" value="1"/>
</dbReference>
<dbReference type="InterPro" id="IPR000421">
    <property type="entry name" value="FA58C"/>
</dbReference>
<dbReference type="Gene3D" id="1.50.10.10">
    <property type="match status" value="1"/>
</dbReference>
<dbReference type="InterPro" id="IPR012341">
    <property type="entry name" value="6hp_glycosidase-like_sf"/>
</dbReference>
<comment type="caution">
    <text evidence="6">The sequence shown here is derived from an EMBL/GenBank/DDBJ whole genome shotgun (WGS) entry which is preliminary data.</text>
</comment>
<evidence type="ECO:0000259" key="4">
    <source>
        <dbReference type="PROSITE" id="PS50022"/>
    </source>
</evidence>
<feature type="domain" description="Fibronectin type-III" evidence="5">
    <location>
        <begin position="1935"/>
        <end position="2025"/>
    </location>
</feature>
<dbReference type="STRING" id="180332.GCA_000797495_04258"/>
<evidence type="ECO:0000313" key="7">
    <source>
        <dbReference type="Proteomes" id="UP000306509"/>
    </source>
</evidence>
<feature type="compositionally biased region" description="Polar residues" evidence="3">
    <location>
        <begin position="1181"/>
        <end position="1194"/>
    </location>
</feature>
<evidence type="ECO:0000313" key="6">
    <source>
        <dbReference type="EMBL" id="TLD02181.1"/>
    </source>
</evidence>
<dbReference type="SUPFAM" id="SSF49265">
    <property type="entry name" value="Fibronectin type III"/>
    <property type="match status" value="1"/>
</dbReference>
<dbReference type="InterPro" id="IPR027414">
    <property type="entry name" value="GH95_N_dom"/>
</dbReference>
<reference evidence="6 7" key="1">
    <citation type="journal article" date="2019" name="Anaerobe">
        <title>Detection of Robinsoniella peoriensis in multiple bone samples of a trauma patient.</title>
        <authorList>
            <person name="Schrottner P."/>
            <person name="Hartwich K."/>
            <person name="Bunk B."/>
            <person name="Schober I."/>
            <person name="Helbig S."/>
            <person name="Rudolph W.W."/>
            <person name="Gunzer F."/>
        </authorList>
    </citation>
    <scope>NUCLEOTIDE SEQUENCE [LARGE SCALE GENOMIC DNA]</scope>
    <source>
        <strain evidence="6 7">DSM 106044</strain>
    </source>
</reference>
<dbReference type="InterPro" id="IPR042229">
    <property type="entry name" value="Listeria/Bacterioides_rpt_sf"/>
</dbReference>
<dbReference type="CDD" id="cd00063">
    <property type="entry name" value="FN3"/>
    <property type="match status" value="1"/>
</dbReference>
<dbReference type="Gene3D" id="2.60.40.1080">
    <property type="match status" value="6"/>
</dbReference>
<dbReference type="InterPro" id="IPR036116">
    <property type="entry name" value="FN3_sf"/>
</dbReference>
<evidence type="ECO:0000256" key="3">
    <source>
        <dbReference type="SAM" id="MobiDB-lite"/>
    </source>
</evidence>
<dbReference type="InterPro" id="IPR003961">
    <property type="entry name" value="FN3_dom"/>
</dbReference>
<feature type="region of interest" description="Disordered" evidence="3">
    <location>
        <begin position="1181"/>
        <end position="1207"/>
    </location>
</feature>
<dbReference type="Gene3D" id="2.60.120.260">
    <property type="entry name" value="Galactose-binding domain-like"/>
    <property type="match status" value="2"/>
</dbReference>
<dbReference type="Proteomes" id="UP000306509">
    <property type="component" value="Unassembled WGS sequence"/>
</dbReference>